<evidence type="ECO:0000256" key="9">
    <source>
        <dbReference type="ARBA" id="ARBA00023136"/>
    </source>
</evidence>
<dbReference type="NCBIfam" id="TIGR01713">
    <property type="entry name" value="typeII_sec_gspC"/>
    <property type="match status" value="1"/>
</dbReference>
<evidence type="ECO:0000256" key="8">
    <source>
        <dbReference type="ARBA" id="ARBA00022989"/>
    </source>
</evidence>
<organism evidence="11 12">
    <name type="scientific">Candidatus Photodesmus blepharonis</name>
    <dbReference type="NCBI Taxonomy" id="1179155"/>
    <lineage>
        <taxon>Bacteria</taxon>
        <taxon>Pseudomonadati</taxon>
        <taxon>Pseudomonadota</taxon>
        <taxon>Gammaproteobacteria</taxon>
        <taxon>Vibrionales</taxon>
        <taxon>Vibrionaceae</taxon>
        <taxon>Candidatus Photodesmus</taxon>
    </lineage>
</organism>
<proteinExistence type="inferred from homology"/>
<accession>A0A084CNJ5</accession>
<dbReference type="EMBL" id="JGVK01000011">
    <property type="protein sequence ID" value="KEY91374.1"/>
    <property type="molecule type" value="Genomic_DNA"/>
</dbReference>
<evidence type="ECO:0000313" key="11">
    <source>
        <dbReference type="EMBL" id="KEY91374.1"/>
    </source>
</evidence>
<dbReference type="InterPro" id="IPR001639">
    <property type="entry name" value="T2SS_protein-GspC"/>
</dbReference>
<dbReference type="Gene3D" id="2.30.30.830">
    <property type="match status" value="1"/>
</dbReference>
<comment type="similarity">
    <text evidence="2">Belongs to the GSP C family.</text>
</comment>
<reference evidence="11 12" key="1">
    <citation type="submission" date="2014-03" db="EMBL/GenBank/DDBJ databases">
        <title>Selection and divergence in the genomes of co-occurring obligate luminous symbionts with specific hosts.</title>
        <authorList>
            <person name="Hendry T.A."/>
            <person name="de Wet J.R."/>
            <person name="Dunlap P.V."/>
        </authorList>
    </citation>
    <scope>NUCLEOTIDE SEQUENCE [LARGE SCALE GENOMIC DNA]</scope>
    <source>
        <strain evidence="11 12">Ppalp.1</strain>
    </source>
</reference>
<evidence type="ECO:0000256" key="6">
    <source>
        <dbReference type="ARBA" id="ARBA00022692"/>
    </source>
</evidence>
<dbReference type="InterPro" id="IPR024961">
    <property type="entry name" value="T2SS_GspC_N"/>
</dbReference>
<evidence type="ECO:0000256" key="3">
    <source>
        <dbReference type="ARBA" id="ARBA00022448"/>
    </source>
</evidence>
<dbReference type="Gene3D" id="2.30.42.10">
    <property type="match status" value="1"/>
</dbReference>
<keyword evidence="6" id="KW-0812">Transmembrane</keyword>
<sequence length="234" mass="26142">MELQATSKQSSINIAELKKGYLFGHYEHKVMTLSEDSTNDFSRAHLNLILVGVVITSEPDKGLAIIANRGLQATYGVNEKIEGTKAKLKAVMLDRVIIDNSGYDEILMLHGVAQKKTATVFSSKIDTNDFKKNIEFSRIHQNILKDPKNIFQYMNVSKVKHAGKVFGYRINPGKKSELFNLLGLKPNDVAIQINGQDLTESISIGKILKSVSQLSEINLKVHRNGQEHDIYIGF</sequence>
<evidence type="ECO:0000256" key="1">
    <source>
        <dbReference type="ARBA" id="ARBA00004533"/>
    </source>
</evidence>
<dbReference type="Proteomes" id="UP000053784">
    <property type="component" value="Unassembled WGS sequence"/>
</dbReference>
<dbReference type="GO" id="GO:0015627">
    <property type="term" value="C:type II protein secretion system complex"/>
    <property type="evidence" value="ECO:0007669"/>
    <property type="project" value="InterPro"/>
</dbReference>
<protein>
    <submittedName>
        <fullName evidence="11">General secretion pathway protein C</fullName>
    </submittedName>
</protein>
<keyword evidence="9" id="KW-0472">Membrane</keyword>
<keyword evidence="3" id="KW-0813">Transport</keyword>
<dbReference type="STRING" id="1179155.CF67_19009"/>
<name>A0A084CNJ5_9GAMM</name>
<gene>
    <name evidence="11" type="primary">epsC</name>
    <name evidence="11" type="ORF">CF67_19009</name>
</gene>
<dbReference type="SUPFAM" id="SSF50156">
    <property type="entry name" value="PDZ domain-like"/>
    <property type="match status" value="1"/>
</dbReference>
<evidence type="ECO:0000256" key="5">
    <source>
        <dbReference type="ARBA" id="ARBA00022519"/>
    </source>
</evidence>
<evidence type="ECO:0000256" key="2">
    <source>
        <dbReference type="ARBA" id="ARBA00007986"/>
    </source>
</evidence>
<feature type="domain" description="Type II secretion system protein GspC N-terminal" evidence="10">
    <location>
        <begin position="6"/>
        <end position="109"/>
    </location>
</feature>
<comment type="subcellular location">
    <subcellularLocation>
        <location evidence="1">Cell inner membrane</location>
    </subcellularLocation>
</comment>
<evidence type="ECO:0000256" key="7">
    <source>
        <dbReference type="ARBA" id="ARBA00022927"/>
    </source>
</evidence>
<dbReference type="AlphaFoldDB" id="A0A084CNJ5"/>
<comment type="caution">
    <text evidence="11">The sequence shown here is derived from an EMBL/GenBank/DDBJ whole genome shotgun (WGS) entry which is preliminary data.</text>
</comment>
<keyword evidence="5" id="KW-0997">Cell inner membrane</keyword>
<dbReference type="GO" id="GO:0005886">
    <property type="term" value="C:plasma membrane"/>
    <property type="evidence" value="ECO:0007669"/>
    <property type="project" value="UniProtKB-SubCell"/>
</dbReference>
<evidence type="ECO:0000259" key="10">
    <source>
        <dbReference type="Pfam" id="PF11356"/>
    </source>
</evidence>
<keyword evidence="7" id="KW-0653">Protein transport</keyword>
<dbReference type="GO" id="GO:0015628">
    <property type="term" value="P:protein secretion by the type II secretion system"/>
    <property type="evidence" value="ECO:0007669"/>
    <property type="project" value="InterPro"/>
</dbReference>
<dbReference type="Pfam" id="PF11356">
    <property type="entry name" value="T2SSC"/>
    <property type="match status" value="1"/>
</dbReference>
<evidence type="ECO:0000313" key="12">
    <source>
        <dbReference type="Proteomes" id="UP000053784"/>
    </source>
</evidence>
<keyword evidence="8" id="KW-1133">Transmembrane helix</keyword>
<keyword evidence="4" id="KW-1003">Cell membrane</keyword>
<keyword evidence="12" id="KW-1185">Reference proteome</keyword>
<evidence type="ECO:0000256" key="4">
    <source>
        <dbReference type="ARBA" id="ARBA00022475"/>
    </source>
</evidence>
<dbReference type="PROSITE" id="PS01141">
    <property type="entry name" value="T2SP_C"/>
    <property type="match status" value="1"/>
</dbReference>
<dbReference type="eggNOG" id="COG3031">
    <property type="taxonomic scope" value="Bacteria"/>
</dbReference>
<dbReference type="InterPro" id="IPR036034">
    <property type="entry name" value="PDZ_sf"/>
</dbReference>